<dbReference type="Pfam" id="PF01541">
    <property type="entry name" value="GIY-YIG"/>
    <property type="match status" value="1"/>
</dbReference>
<proteinExistence type="predicted"/>
<accession>A0A6C0LHP7</accession>
<dbReference type="Gene3D" id="3.40.1440.10">
    <property type="entry name" value="GIY-YIG endonuclease"/>
    <property type="match status" value="1"/>
</dbReference>
<reference evidence="2" key="1">
    <citation type="journal article" date="2020" name="Nature">
        <title>Giant virus diversity and host interactions through global metagenomics.</title>
        <authorList>
            <person name="Schulz F."/>
            <person name="Roux S."/>
            <person name="Paez-Espino D."/>
            <person name="Jungbluth S."/>
            <person name="Walsh D.A."/>
            <person name="Denef V.J."/>
            <person name="McMahon K.D."/>
            <person name="Konstantinidis K.T."/>
            <person name="Eloe-Fadrosh E.A."/>
            <person name="Kyrpides N.C."/>
            <person name="Woyke T."/>
        </authorList>
    </citation>
    <scope>NUCLEOTIDE SEQUENCE</scope>
    <source>
        <strain evidence="2">GVMAG-M-3300027833-19</strain>
    </source>
</reference>
<dbReference type="SUPFAM" id="SSF82771">
    <property type="entry name" value="GIY-YIG endonuclease"/>
    <property type="match status" value="1"/>
</dbReference>
<sequence length="92" mass="11411">MYGLIYRLFNHDDDEDERFYIGSSRDIIDRMYKHNNIRENSTKQKWFNEVDYENINYEILKEFDDISDIEVSRNALLRHKRRIHHVNIKYAL</sequence>
<name>A0A6C0LHP7_9ZZZZ</name>
<dbReference type="InterPro" id="IPR000305">
    <property type="entry name" value="GIY-YIG_endonuc"/>
</dbReference>
<evidence type="ECO:0000313" key="2">
    <source>
        <dbReference type="EMBL" id="QHU30469.1"/>
    </source>
</evidence>
<evidence type="ECO:0000259" key="1">
    <source>
        <dbReference type="PROSITE" id="PS50164"/>
    </source>
</evidence>
<dbReference type="EMBL" id="MN740509">
    <property type="protein sequence ID" value="QHU30469.1"/>
    <property type="molecule type" value="Genomic_DNA"/>
</dbReference>
<dbReference type="AlphaFoldDB" id="A0A6C0LHP7"/>
<dbReference type="PROSITE" id="PS50164">
    <property type="entry name" value="GIY_YIG"/>
    <property type="match status" value="1"/>
</dbReference>
<dbReference type="InterPro" id="IPR035901">
    <property type="entry name" value="GIY-YIG_endonuc_sf"/>
</dbReference>
<organism evidence="2">
    <name type="scientific">viral metagenome</name>
    <dbReference type="NCBI Taxonomy" id="1070528"/>
    <lineage>
        <taxon>unclassified sequences</taxon>
        <taxon>metagenomes</taxon>
        <taxon>organismal metagenomes</taxon>
    </lineage>
</organism>
<protein>
    <recommendedName>
        <fullName evidence="1">GIY-YIG domain-containing protein</fullName>
    </recommendedName>
</protein>
<feature type="domain" description="GIY-YIG" evidence="1">
    <location>
        <begin position="1"/>
        <end position="86"/>
    </location>
</feature>